<dbReference type="InterPro" id="IPR001680">
    <property type="entry name" value="WD40_rpt"/>
</dbReference>
<proteinExistence type="predicted"/>
<evidence type="ECO:0000313" key="4">
    <source>
        <dbReference type="Proteomes" id="UP000298327"/>
    </source>
</evidence>
<dbReference type="SMART" id="SM00320">
    <property type="entry name" value="WD40"/>
    <property type="match status" value="6"/>
</dbReference>
<reference evidence="3 4" key="1">
    <citation type="submission" date="2019-02" db="EMBL/GenBank/DDBJ databases">
        <title>Genome sequencing of the rare red list fungi Dentipellis fragilis.</title>
        <authorList>
            <person name="Buettner E."/>
            <person name="Kellner H."/>
        </authorList>
    </citation>
    <scope>NUCLEOTIDE SEQUENCE [LARGE SCALE GENOMIC DNA]</scope>
    <source>
        <strain evidence="3 4">DSM 105465</strain>
    </source>
</reference>
<evidence type="ECO:0000256" key="2">
    <source>
        <dbReference type="ARBA" id="ARBA00022737"/>
    </source>
</evidence>
<dbReference type="EMBL" id="SEOQ01000574">
    <property type="protein sequence ID" value="TFY60225.1"/>
    <property type="molecule type" value="Genomic_DNA"/>
</dbReference>
<organism evidence="3 4">
    <name type="scientific">Dentipellis fragilis</name>
    <dbReference type="NCBI Taxonomy" id="205917"/>
    <lineage>
        <taxon>Eukaryota</taxon>
        <taxon>Fungi</taxon>
        <taxon>Dikarya</taxon>
        <taxon>Basidiomycota</taxon>
        <taxon>Agaricomycotina</taxon>
        <taxon>Agaricomycetes</taxon>
        <taxon>Russulales</taxon>
        <taxon>Hericiaceae</taxon>
        <taxon>Dentipellis</taxon>
    </lineage>
</organism>
<dbReference type="AlphaFoldDB" id="A0A4Y9YD01"/>
<keyword evidence="2" id="KW-0677">Repeat</keyword>
<dbReference type="STRING" id="205917.A0A4Y9YD01"/>
<evidence type="ECO:0000256" key="1">
    <source>
        <dbReference type="ARBA" id="ARBA00022574"/>
    </source>
</evidence>
<sequence length="1165" mass="129856">MALEHPFGSKLALPGRANARTRESLLHACFESGFPYSMKLTGHTSCVNALAFSRGEGRWLASAGDGECLALVTWMETDINVPCGDCKVLLWDLHQSDVTAPSCSFDGPRANVFTVDFSASNRFVYSAGIDAIICKFDLSRGAAVHGGIYKGEPVALYDKHEDNIRAVSCHPFQDEVFLSASEDGSVQLHDSRAESRQSHAQGTLQQAGEFSDVQFHPQMEHIFVTSDAHGNVCLRDTRMAFGPLHQRTKKGVVRKYATMLATRASPSYFHPDASSVRFNADGTKMAVIFLHYLPTIYSVSDPLPLAVCSGRNLPDGNPPSEGMRSYSNCCSIKHGSFGAADPSGCEYFSTGSDDFRGYIWKVPSLSALEEGRREIDSNEWLSNEYSNITAFTDGVLSHPKYIPVELSTPMFRLHGHRSIVNTALIHPVHPIIATSGVERHVFMHSPTAASPFCSNFDLTSTDVRVIPPSSAENQRRFLRALTGQSIALPDDELGEDGGTITLFDEIIRQEGDSSDVFASARRVNPRLNTPEGLDILGTCPIDAIVAFISHRSVRSSLDHYHLCRPSSASMNKAEEQDTDHSSLSTMTSDLLDSVTKRRFQSTDGLLRSADCASNRAIVEVFDEDIAALERTRCLFARHRNARLPIYRIPAEVLARIFSFVFPEKASHQLYDEPKFSERSPRYYRYKERWNVPVIDSMIKITRVCSRWRSVASARGNLWASFNICWLPTAGLPTILARSAHHVLDVRVWDYRTNSVNLLNTSFSPHDLYRIHSLDIPAELANLFPSHHRLLSLDSLIAKNKPDGMSTMNKLFSPQYEIALPTNLSSLTLCDFRIAWENFPHFTQLTCLNVLQDSDLGHAYDEAQSHCTFQTMIQILGQDSDEDREDEDVESSAITLREIPSGTAVPLPQLRKLYLAGRGDKYARLLDALDVSSMLISIVVSITLYAESALESLFTKCGGLVKGQRQFRIHCFGGKICMDAFRDKHHFDEAASPSIDMHLYGQYSDMVTKNIRAHLPLDEATYLSVGTITVSPFRHFGMIVNPHSILDILLDCRSVTELEVFHDAIDDVISALKETKTDFPHPLTVDEPGSQPAMKWRSLLKLSSLKVRLSSESRGKPVQEALIEALRMRQESGLRLQEFCITPSSLVLEELKPDLQRCAEKVEYLA</sequence>
<dbReference type="SUPFAM" id="SSF50978">
    <property type="entry name" value="WD40 repeat-like"/>
    <property type="match status" value="1"/>
</dbReference>
<keyword evidence="1" id="KW-0853">WD repeat</keyword>
<dbReference type="InterPro" id="IPR045151">
    <property type="entry name" value="DCAF8"/>
</dbReference>
<accession>A0A4Y9YD01</accession>
<dbReference type="GO" id="GO:0045717">
    <property type="term" value="P:negative regulation of fatty acid biosynthetic process"/>
    <property type="evidence" value="ECO:0007669"/>
    <property type="project" value="TreeGrafter"/>
</dbReference>
<keyword evidence="4" id="KW-1185">Reference proteome</keyword>
<dbReference type="InterPro" id="IPR036322">
    <property type="entry name" value="WD40_repeat_dom_sf"/>
</dbReference>
<dbReference type="GO" id="GO:0080008">
    <property type="term" value="C:Cul4-RING E3 ubiquitin ligase complex"/>
    <property type="evidence" value="ECO:0007669"/>
    <property type="project" value="TreeGrafter"/>
</dbReference>
<gene>
    <name evidence="3" type="ORF">EVG20_g7489</name>
</gene>
<dbReference type="Gene3D" id="2.130.10.10">
    <property type="entry name" value="YVTN repeat-like/Quinoprotein amine dehydrogenase"/>
    <property type="match status" value="2"/>
</dbReference>
<protein>
    <submittedName>
        <fullName evidence="3">Uncharacterized protein</fullName>
    </submittedName>
</protein>
<dbReference type="OrthoDB" id="4869960at2759"/>
<dbReference type="GO" id="GO:0005737">
    <property type="term" value="C:cytoplasm"/>
    <property type="evidence" value="ECO:0007669"/>
    <property type="project" value="TreeGrafter"/>
</dbReference>
<name>A0A4Y9YD01_9AGAM</name>
<dbReference type="PANTHER" id="PTHR15574">
    <property type="entry name" value="WD REPEAT DOMAIN-CONTAINING FAMILY"/>
    <property type="match status" value="1"/>
</dbReference>
<evidence type="ECO:0000313" key="3">
    <source>
        <dbReference type="EMBL" id="TFY60225.1"/>
    </source>
</evidence>
<dbReference type="Proteomes" id="UP000298327">
    <property type="component" value="Unassembled WGS sequence"/>
</dbReference>
<dbReference type="PANTHER" id="PTHR15574:SF40">
    <property type="entry name" value="WD AND TETRATRICOPEPTIDE REPEATS PROTEIN 1"/>
    <property type="match status" value="1"/>
</dbReference>
<dbReference type="Pfam" id="PF00400">
    <property type="entry name" value="WD40"/>
    <property type="match status" value="2"/>
</dbReference>
<dbReference type="InterPro" id="IPR015943">
    <property type="entry name" value="WD40/YVTN_repeat-like_dom_sf"/>
</dbReference>
<comment type="caution">
    <text evidence="3">The sequence shown here is derived from an EMBL/GenBank/DDBJ whole genome shotgun (WGS) entry which is preliminary data.</text>
</comment>
<dbReference type="Gene3D" id="1.20.1280.50">
    <property type="match status" value="1"/>
</dbReference>